<dbReference type="Proteomes" id="UP000008205">
    <property type="component" value="Chromosome"/>
</dbReference>
<gene>
    <name evidence="1" type="ordered locus">E2348C_2920</name>
</gene>
<evidence type="ECO:0000313" key="1">
    <source>
        <dbReference type="EMBL" id="CAS10468.1"/>
    </source>
</evidence>
<name>B7UH76_ECO27</name>
<dbReference type="EMBL" id="FM180568">
    <property type="protein sequence ID" value="CAS10468.1"/>
    <property type="molecule type" value="Genomic_DNA"/>
</dbReference>
<organism evidence="1 2">
    <name type="scientific">Escherichia coli O127:H6 (strain E2348/69 / EPEC)</name>
    <dbReference type="NCBI Taxonomy" id="574521"/>
    <lineage>
        <taxon>Bacteria</taxon>
        <taxon>Pseudomonadati</taxon>
        <taxon>Pseudomonadota</taxon>
        <taxon>Gammaproteobacteria</taxon>
        <taxon>Enterobacterales</taxon>
        <taxon>Enterobacteriaceae</taxon>
        <taxon>Escherichia</taxon>
    </lineage>
</organism>
<evidence type="ECO:0000313" key="2">
    <source>
        <dbReference type="Proteomes" id="UP000008205"/>
    </source>
</evidence>
<dbReference type="KEGG" id="ecg:E2348C_2920"/>
<proteinExistence type="predicted"/>
<sequence length="66" mass="7584">MVILFFTNTNNFKMNALINKKQVLWIGNVSLSKAINNIVSAIRNAFWGDCCKLRRGDNKKWLPGEK</sequence>
<dbReference type="HOGENOM" id="CLU_2860919_0_0_6"/>
<protein>
    <submittedName>
        <fullName evidence="1">Uncharacterized protein</fullName>
    </submittedName>
</protein>
<reference evidence="1 2" key="1">
    <citation type="journal article" date="2009" name="J. Bacteriol.">
        <title>Complete genome sequence and comparative genome analysis of enteropathogenic Escherichia coli O127:H6 strain E2348/69.</title>
        <authorList>
            <person name="Iguchi A."/>
            <person name="Thomson N.R."/>
            <person name="Ogura Y."/>
            <person name="Saunders D."/>
            <person name="Ooka T."/>
            <person name="Henderson I.R."/>
            <person name="Harris D."/>
            <person name="Asadulghani M."/>
            <person name="Kurokawa K."/>
            <person name="Dean P."/>
            <person name="Kenny B."/>
            <person name="Quail M.A."/>
            <person name="Thurston S."/>
            <person name="Dougan G."/>
            <person name="Hayashi T."/>
            <person name="Parkhill J."/>
            <person name="Frankel G."/>
        </authorList>
    </citation>
    <scope>NUCLEOTIDE SEQUENCE [LARGE SCALE GENOMIC DNA]</scope>
    <source>
        <strain evidence="2">E2348/69 / EPEC</strain>
    </source>
</reference>
<keyword evidence="2" id="KW-1185">Reference proteome</keyword>
<dbReference type="AlphaFoldDB" id="B7UH76"/>
<accession>B7UH76</accession>